<dbReference type="WBParaSite" id="maker-uti_cns_0007438-snap-gene-0.3-mRNA-1">
    <property type="protein sequence ID" value="maker-uti_cns_0007438-snap-gene-0.3-mRNA-1"/>
    <property type="gene ID" value="maker-uti_cns_0007438-snap-gene-0.3"/>
</dbReference>
<name>A0A1I8HQH8_9PLAT</name>
<reference evidence="3" key="1">
    <citation type="submission" date="2016-11" db="UniProtKB">
        <authorList>
            <consortium name="WormBaseParasite"/>
        </authorList>
    </citation>
    <scope>IDENTIFICATION</scope>
</reference>
<evidence type="ECO:0000313" key="2">
    <source>
        <dbReference type="Proteomes" id="UP000095280"/>
    </source>
</evidence>
<accession>A0A1I8HQH8</accession>
<proteinExistence type="predicted"/>
<evidence type="ECO:0000256" key="1">
    <source>
        <dbReference type="SAM" id="SignalP"/>
    </source>
</evidence>
<evidence type="ECO:0000313" key="3">
    <source>
        <dbReference type="WBParaSite" id="maker-uti_cns_0007438-snap-gene-0.3-mRNA-1"/>
    </source>
</evidence>
<sequence>MSSRFTGCWSTSPPKIRLFLLLLMMFGFFAGTAQAMWVQKYERLAYSIPEPQAVHRRSQTAAPVASRGEVISYFPCSYGGIPYPVSCGSGAGPRVFRSKKGFLVCVCLCSAEAAGPNCLPD</sequence>
<protein>
    <submittedName>
        <fullName evidence="3">Secreted protein</fullName>
    </submittedName>
</protein>
<feature type="signal peptide" evidence="1">
    <location>
        <begin position="1"/>
        <end position="35"/>
    </location>
</feature>
<keyword evidence="2" id="KW-1185">Reference proteome</keyword>
<dbReference type="Proteomes" id="UP000095280">
    <property type="component" value="Unplaced"/>
</dbReference>
<dbReference type="AlphaFoldDB" id="A0A1I8HQH8"/>
<keyword evidence="1" id="KW-0732">Signal</keyword>
<feature type="chain" id="PRO_5009320348" evidence="1">
    <location>
        <begin position="36"/>
        <end position="121"/>
    </location>
</feature>
<organism evidence="2 3">
    <name type="scientific">Macrostomum lignano</name>
    <dbReference type="NCBI Taxonomy" id="282301"/>
    <lineage>
        <taxon>Eukaryota</taxon>
        <taxon>Metazoa</taxon>
        <taxon>Spiralia</taxon>
        <taxon>Lophotrochozoa</taxon>
        <taxon>Platyhelminthes</taxon>
        <taxon>Rhabditophora</taxon>
        <taxon>Macrostomorpha</taxon>
        <taxon>Macrostomida</taxon>
        <taxon>Macrostomidae</taxon>
        <taxon>Macrostomum</taxon>
    </lineage>
</organism>